<evidence type="ECO:0000313" key="2">
    <source>
        <dbReference type="Proteomes" id="UP001207930"/>
    </source>
</evidence>
<name>A0ABT3FLC8_9BACT</name>
<sequence>MNRWTAPCLASASLLLAACQYNPHAHRFSKRQPTVEEAAGTYVLTEALVDTVKTGLSAEIKDYAATSRIILRHDGSAKFVRFPDFSRADDFTYSYKGPKDFEGRWSIVASGTVSSGGDDSQTVYGIDFSFADGRKLFESPTFTGSSAVDGVIFTLGDPDMGEILGFKKQ</sequence>
<comment type="caution">
    <text evidence="1">The sequence shown here is derived from an EMBL/GenBank/DDBJ whole genome shotgun (WGS) entry which is preliminary data.</text>
</comment>
<reference evidence="1 2" key="1">
    <citation type="submission" date="2022-10" db="EMBL/GenBank/DDBJ databases">
        <title>Luteolibacter flavescens strain MCCC 1K03193, whole genome shotgun sequencing project.</title>
        <authorList>
            <person name="Zhao G."/>
            <person name="Shen L."/>
        </authorList>
    </citation>
    <scope>NUCLEOTIDE SEQUENCE [LARGE SCALE GENOMIC DNA]</scope>
    <source>
        <strain evidence="1 2">MCCC 1K03193</strain>
    </source>
</reference>
<evidence type="ECO:0000313" key="1">
    <source>
        <dbReference type="EMBL" id="MCW1884371.1"/>
    </source>
</evidence>
<keyword evidence="2" id="KW-1185">Reference proteome</keyword>
<dbReference type="RefSeq" id="WP_264500331.1">
    <property type="nucleotide sequence ID" value="NZ_JAPDDS010000003.1"/>
</dbReference>
<dbReference type="Proteomes" id="UP001207930">
    <property type="component" value="Unassembled WGS sequence"/>
</dbReference>
<evidence type="ECO:0008006" key="3">
    <source>
        <dbReference type="Google" id="ProtNLM"/>
    </source>
</evidence>
<dbReference type="PROSITE" id="PS51257">
    <property type="entry name" value="PROKAR_LIPOPROTEIN"/>
    <property type="match status" value="1"/>
</dbReference>
<gene>
    <name evidence="1" type="ORF">OKA04_06480</name>
</gene>
<protein>
    <recommendedName>
        <fullName evidence="3">Lipoprotein</fullName>
    </recommendedName>
</protein>
<proteinExistence type="predicted"/>
<dbReference type="EMBL" id="JAPDDS010000003">
    <property type="protein sequence ID" value="MCW1884371.1"/>
    <property type="molecule type" value="Genomic_DNA"/>
</dbReference>
<accession>A0ABT3FLC8</accession>
<organism evidence="1 2">
    <name type="scientific">Luteolibacter flavescens</name>
    <dbReference type="NCBI Taxonomy" id="1859460"/>
    <lineage>
        <taxon>Bacteria</taxon>
        <taxon>Pseudomonadati</taxon>
        <taxon>Verrucomicrobiota</taxon>
        <taxon>Verrucomicrobiia</taxon>
        <taxon>Verrucomicrobiales</taxon>
        <taxon>Verrucomicrobiaceae</taxon>
        <taxon>Luteolibacter</taxon>
    </lineage>
</organism>